<sequence length="284" mass="29415">MLGFGNSPQEALAASLLAMVLVGIFASGLMRWRGLIRLTDLLMPVALLAAYWLVYNKMPAFPPVGAVNKVFYVIVIGTIVGFAVEIAAQPAVRVVSLFQPVAAAVYIGLPRLVVASWEVVAAAAAGVAIMWLILPGATAGPEDDVKRGGIVAVLALGFAPIALLGASSSSFQLCLMLAAGCFGILLVHVVNPVFRFGGASATGALGGLISVAYTVVLITRKADPIAIAVLGLCLVLPVFSERICRMLGVSRSFPRLFVHVSLAVLPAALAVAVAFLDYGSSFPV</sequence>
<keyword evidence="1" id="KW-1133">Transmembrane helix</keyword>
<evidence type="ECO:0000313" key="2">
    <source>
        <dbReference type="EMBL" id="SCW51098.1"/>
    </source>
</evidence>
<reference evidence="2 3" key="1">
    <citation type="submission" date="2016-10" db="EMBL/GenBank/DDBJ databases">
        <authorList>
            <person name="de Groot N.N."/>
        </authorList>
    </citation>
    <scope>NUCLEOTIDE SEQUENCE [LARGE SCALE GENOMIC DNA]</scope>
    <source>
        <strain evidence="2 3">CGMCC 1.3401</strain>
    </source>
</reference>
<feature type="transmembrane region" description="Helical" evidence="1">
    <location>
        <begin position="196"/>
        <end position="219"/>
    </location>
</feature>
<feature type="transmembrane region" description="Helical" evidence="1">
    <location>
        <begin position="256"/>
        <end position="276"/>
    </location>
</feature>
<accession>A0A1G4R310</accession>
<keyword evidence="1" id="KW-0472">Membrane</keyword>
<proteinExistence type="predicted"/>
<keyword evidence="1" id="KW-0812">Transmembrane</keyword>
<evidence type="ECO:0000313" key="3">
    <source>
        <dbReference type="Proteomes" id="UP000199542"/>
    </source>
</evidence>
<evidence type="ECO:0000256" key="1">
    <source>
        <dbReference type="SAM" id="Phobius"/>
    </source>
</evidence>
<feature type="transmembrane region" description="Helical" evidence="1">
    <location>
        <begin position="170"/>
        <end position="189"/>
    </location>
</feature>
<gene>
    <name evidence="2" type="ORF">SAMN02927900_02236</name>
</gene>
<feature type="transmembrane region" description="Helical" evidence="1">
    <location>
        <begin position="115"/>
        <end position="133"/>
    </location>
</feature>
<dbReference type="AlphaFoldDB" id="A0A1G4R310"/>
<dbReference type="Proteomes" id="UP000199542">
    <property type="component" value="Unassembled WGS sequence"/>
</dbReference>
<dbReference type="EMBL" id="FMTM01000002">
    <property type="protein sequence ID" value="SCW51098.1"/>
    <property type="molecule type" value="Genomic_DNA"/>
</dbReference>
<feature type="transmembrane region" description="Helical" evidence="1">
    <location>
        <begin position="35"/>
        <end position="54"/>
    </location>
</feature>
<name>A0A1G4R310_9HYPH</name>
<feature type="transmembrane region" description="Helical" evidence="1">
    <location>
        <begin position="145"/>
        <end position="164"/>
    </location>
</feature>
<feature type="transmembrane region" description="Helical" evidence="1">
    <location>
        <begin position="66"/>
        <end position="84"/>
    </location>
</feature>
<organism evidence="2 3">
    <name type="scientific">Rhizobium mongolense subsp. loessense</name>
    <dbReference type="NCBI Taxonomy" id="158890"/>
    <lineage>
        <taxon>Bacteria</taxon>
        <taxon>Pseudomonadati</taxon>
        <taxon>Pseudomonadota</taxon>
        <taxon>Alphaproteobacteria</taxon>
        <taxon>Hyphomicrobiales</taxon>
        <taxon>Rhizobiaceae</taxon>
        <taxon>Rhizobium/Agrobacterium group</taxon>
        <taxon>Rhizobium</taxon>
    </lineage>
</organism>
<feature type="transmembrane region" description="Helical" evidence="1">
    <location>
        <begin position="12"/>
        <end position="30"/>
    </location>
</feature>
<protein>
    <submittedName>
        <fullName evidence="2">Uncharacterized protein</fullName>
    </submittedName>
</protein>
<dbReference type="RefSeq" id="WP_092584923.1">
    <property type="nucleotide sequence ID" value="NZ_FMTM01000002.1"/>
</dbReference>